<protein>
    <recommendedName>
        <fullName evidence="5">Calmodulin</fullName>
    </recommendedName>
</protein>
<dbReference type="AlphaFoldDB" id="A0AAV8V5B8"/>
<keyword evidence="4" id="KW-1185">Reference proteome</keyword>
<dbReference type="SUPFAM" id="SSF52172">
    <property type="entry name" value="CheY-like"/>
    <property type="match status" value="1"/>
</dbReference>
<dbReference type="Gene3D" id="1.10.238.10">
    <property type="entry name" value="EF-hand"/>
    <property type="match status" value="1"/>
</dbReference>
<name>A0AAV8V5B8_9RHOD</name>
<evidence type="ECO:0000313" key="4">
    <source>
        <dbReference type="Proteomes" id="UP001157974"/>
    </source>
</evidence>
<dbReference type="CDD" id="cd00156">
    <property type="entry name" value="REC"/>
    <property type="match status" value="1"/>
</dbReference>
<gene>
    <name evidence="3" type="ORF">NDN08_005535</name>
</gene>
<proteinExistence type="predicted"/>
<evidence type="ECO:0000313" key="3">
    <source>
        <dbReference type="EMBL" id="KAJ8908831.1"/>
    </source>
</evidence>
<accession>A0AAV8V5B8</accession>
<reference evidence="3 4" key="1">
    <citation type="journal article" date="2023" name="Nat. Commun.">
        <title>Origin of minicircular mitochondrial genomes in red algae.</title>
        <authorList>
            <person name="Lee Y."/>
            <person name="Cho C.H."/>
            <person name="Lee Y.M."/>
            <person name="Park S.I."/>
            <person name="Yang J.H."/>
            <person name="West J.A."/>
            <person name="Bhattacharya D."/>
            <person name="Yoon H.S."/>
        </authorList>
    </citation>
    <scope>NUCLEOTIDE SEQUENCE [LARGE SCALE GENOMIC DNA]</scope>
    <source>
        <strain evidence="3 4">CCMP1338</strain>
        <tissue evidence="3">Whole cell</tissue>
    </source>
</reference>
<dbReference type="Proteomes" id="UP001157974">
    <property type="component" value="Unassembled WGS sequence"/>
</dbReference>
<sequence>MVELEVSFEREGLPPHMFEEHFGLKGSVSMCSLRSADFDNVFIYVETDNEDIDPVSVHRHDESLCISNLPIRHISLDCLATICPMSLKSISLAANLLTEIDLSALSLCAELETLCLNGNQLASIHLEPLARCSKLEKLWLHNNRIGEIDLSPLSECSSFRSLYLENNAIDTFSLELEPLRKCKLLKSLRLSGNELNGNELNGFLDVTPLLECHTLSTFTYPATAKLVAKYRTHLHAPDLLPPAFRRRSVHVNWIEDRVNRSLRRIRSSEEIRYRVALLWLRTSFGINAEALLNYDAELSVVRILQKSETDLNQACGMDVVLVQATDLETVREVRALNSSIPIVVVGSSSDAESAGSCLRHGANLFLREPLSGVCPLVVRNLAAKYRSRDEPVSWIENGAAQRRGSRLAAPKRGREINFETIRNRYLNQNLSRLGRCHLEEPALQMIFQRNGGSVKLADFQPIASICGLPASVSEAFFRSVRGWQSRDDVNESEVGVEEFDKFWRSNIQNAQIEARFFNILRRKGESRVRISALNLVLAQLQEKNLFGSNFKTELLSAVLSYSVNGKLEGYTLSEAKKAQICSSIVAAEANVYSGVMQSLKNENLERIMNGFRKASIFIDDKGTPYTTEKIMVRCGQSGCPLTSAALHAVFKTYCGHGKGRMSIGEYARLFLACEDPSTVSAMNYFFKALDSDFDGALSTGDLAPFYWEKGRQGFPTFWRCARDMTGCEESEISARDLCLLPPCDKAAFLRTILFRDEEIENGVEEWVKAGA</sequence>
<dbReference type="EMBL" id="JAMWBK010000001">
    <property type="protein sequence ID" value="KAJ8908831.1"/>
    <property type="molecule type" value="Genomic_DNA"/>
</dbReference>
<dbReference type="InterPro" id="IPR011992">
    <property type="entry name" value="EF-hand-dom_pair"/>
</dbReference>
<dbReference type="InterPro" id="IPR032675">
    <property type="entry name" value="LRR_dom_sf"/>
</dbReference>
<comment type="caution">
    <text evidence="3">The sequence shown here is derived from an EMBL/GenBank/DDBJ whole genome shotgun (WGS) entry which is preliminary data.</text>
</comment>
<keyword evidence="1" id="KW-0433">Leucine-rich repeat</keyword>
<dbReference type="Gene3D" id="3.40.50.2300">
    <property type="match status" value="1"/>
</dbReference>
<dbReference type="PROSITE" id="PS51450">
    <property type="entry name" value="LRR"/>
    <property type="match status" value="1"/>
</dbReference>
<dbReference type="SUPFAM" id="SSF47473">
    <property type="entry name" value="EF-hand"/>
    <property type="match status" value="1"/>
</dbReference>
<dbReference type="SUPFAM" id="SSF52058">
    <property type="entry name" value="L domain-like"/>
    <property type="match status" value="1"/>
</dbReference>
<keyword evidence="2" id="KW-0677">Repeat</keyword>
<evidence type="ECO:0000256" key="1">
    <source>
        <dbReference type="ARBA" id="ARBA00022614"/>
    </source>
</evidence>
<dbReference type="InterPro" id="IPR001611">
    <property type="entry name" value="Leu-rich_rpt"/>
</dbReference>
<dbReference type="Gene3D" id="1.10.238.230">
    <property type="match status" value="1"/>
</dbReference>
<dbReference type="Gene3D" id="3.80.10.10">
    <property type="entry name" value="Ribonuclease Inhibitor"/>
    <property type="match status" value="1"/>
</dbReference>
<dbReference type="PANTHER" id="PTHR24366:SF96">
    <property type="entry name" value="LEUCINE RICH REPEAT CONTAINING 53"/>
    <property type="match status" value="1"/>
</dbReference>
<evidence type="ECO:0000256" key="2">
    <source>
        <dbReference type="ARBA" id="ARBA00022737"/>
    </source>
</evidence>
<dbReference type="PANTHER" id="PTHR24366">
    <property type="entry name" value="IG(IMMUNOGLOBULIN) AND LRR(LEUCINE RICH REPEAT) DOMAINS"/>
    <property type="match status" value="1"/>
</dbReference>
<organism evidence="3 4">
    <name type="scientific">Rhodosorus marinus</name>
    <dbReference type="NCBI Taxonomy" id="101924"/>
    <lineage>
        <taxon>Eukaryota</taxon>
        <taxon>Rhodophyta</taxon>
        <taxon>Stylonematophyceae</taxon>
        <taxon>Stylonematales</taxon>
        <taxon>Stylonemataceae</taxon>
        <taxon>Rhodosorus</taxon>
    </lineage>
</organism>
<dbReference type="InterPro" id="IPR011006">
    <property type="entry name" value="CheY-like_superfamily"/>
</dbReference>
<evidence type="ECO:0008006" key="5">
    <source>
        <dbReference type="Google" id="ProtNLM"/>
    </source>
</evidence>